<gene>
    <name evidence="2" type="ORF">SAMN04489812_0661</name>
</gene>
<dbReference type="Proteomes" id="UP000199103">
    <property type="component" value="Chromosome I"/>
</dbReference>
<dbReference type="AlphaFoldDB" id="A0A1H1NV54"/>
<sequence>MRPDFSIADVLHAYGLPGEVVDVAPIGRAWSNRVYRLTTSEGRYAVKQLLNPWRDPHWKDWLLEAAAFELAAHRSGIAMPRPMLTTDGSVLADLPGERPSVPRREGVTVRVHEWADGEPCGDGPVSPEIAHRVGGDLARMHALDHHPGRADVFPVHDQQTIDGWDELVGRVRTGDPVLADRAADAAPVVREVGELLRDAVTDFGGQPMSHGDVDQKNLIITAGGPVLCDWDVAAPWPARQELARTAMSLAVWQHRDVARAVVAGYRAAGGDPVDIGPTDLAIDLRISLDWLGLCLERVAGLRDDGDQRRAEAVTAVPRLLAELEPRVDRVLSVRSWLAGRSSDSRH</sequence>
<feature type="domain" description="Aminoglycoside phosphotransferase" evidence="1">
    <location>
        <begin position="23"/>
        <end position="268"/>
    </location>
</feature>
<dbReference type="GO" id="GO:0016301">
    <property type="term" value="F:kinase activity"/>
    <property type="evidence" value="ECO:0007669"/>
    <property type="project" value="UniProtKB-KW"/>
</dbReference>
<keyword evidence="2" id="KW-0808">Transferase</keyword>
<dbReference type="Pfam" id="PF01636">
    <property type="entry name" value="APH"/>
    <property type="match status" value="1"/>
</dbReference>
<evidence type="ECO:0000313" key="3">
    <source>
        <dbReference type="Proteomes" id="UP000199103"/>
    </source>
</evidence>
<dbReference type="InterPro" id="IPR011009">
    <property type="entry name" value="Kinase-like_dom_sf"/>
</dbReference>
<dbReference type="SUPFAM" id="SSF56112">
    <property type="entry name" value="Protein kinase-like (PK-like)"/>
    <property type="match status" value="1"/>
</dbReference>
<accession>A0A1H1NV54</accession>
<name>A0A1H1NV54_9ACTN</name>
<reference evidence="2 3" key="1">
    <citation type="submission" date="2016-10" db="EMBL/GenBank/DDBJ databases">
        <authorList>
            <person name="de Groot N.N."/>
        </authorList>
    </citation>
    <scope>NUCLEOTIDE SEQUENCE [LARGE SCALE GENOMIC DNA]</scope>
    <source>
        <strain evidence="2 3">DSM 21800</strain>
    </source>
</reference>
<protein>
    <submittedName>
        <fullName evidence="2">Ser/Thr protein kinase RdoA involved in Cpx stress response, MazF antagonist</fullName>
    </submittedName>
</protein>
<dbReference type="OrthoDB" id="928522at2"/>
<dbReference type="RefSeq" id="WP_157683192.1">
    <property type="nucleotide sequence ID" value="NZ_LT629772.1"/>
</dbReference>
<dbReference type="InterPro" id="IPR002575">
    <property type="entry name" value="Aminoglycoside_PTrfase"/>
</dbReference>
<evidence type="ECO:0000259" key="1">
    <source>
        <dbReference type="Pfam" id="PF01636"/>
    </source>
</evidence>
<evidence type="ECO:0000313" key="2">
    <source>
        <dbReference type="EMBL" id="SDS02852.1"/>
    </source>
</evidence>
<keyword evidence="2" id="KW-0418">Kinase</keyword>
<organism evidence="2 3">
    <name type="scientific">Microlunatus soli</name>
    <dbReference type="NCBI Taxonomy" id="630515"/>
    <lineage>
        <taxon>Bacteria</taxon>
        <taxon>Bacillati</taxon>
        <taxon>Actinomycetota</taxon>
        <taxon>Actinomycetes</taxon>
        <taxon>Propionibacteriales</taxon>
        <taxon>Propionibacteriaceae</taxon>
        <taxon>Microlunatus</taxon>
    </lineage>
</organism>
<dbReference type="STRING" id="630515.SAMN04489812_0661"/>
<keyword evidence="3" id="KW-1185">Reference proteome</keyword>
<dbReference type="EMBL" id="LT629772">
    <property type="protein sequence ID" value="SDS02852.1"/>
    <property type="molecule type" value="Genomic_DNA"/>
</dbReference>
<dbReference type="Gene3D" id="3.30.200.20">
    <property type="entry name" value="Phosphorylase Kinase, domain 1"/>
    <property type="match status" value="1"/>
</dbReference>
<proteinExistence type="predicted"/>